<feature type="compositionally biased region" description="Polar residues" evidence="1">
    <location>
        <begin position="763"/>
        <end position="777"/>
    </location>
</feature>
<dbReference type="STRING" id="745531.A0A0C3PQC1"/>
<feature type="compositionally biased region" description="Low complexity" evidence="1">
    <location>
        <begin position="173"/>
        <end position="186"/>
    </location>
</feature>
<feature type="compositionally biased region" description="Acidic residues" evidence="1">
    <location>
        <begin position="573"/>
        <end position="582"/>
    </location>
</feature>
<feature type="compositionally biased region" description="Polar residues" evidence="1">
    <location>
        <begin position="526"/>
        <end position="536"/>
    </location>
</feature>
<evidence type="ECO:0000313" key="2">
    <source>
        <dbReference type="EMBL" id="KIP09268.1"/>
    </source>
</evidence>
<organism evidence="2 3">
    <name type="scientific">Phlebiopsis gigantea (strain 11061_1 CR5-6)</name>
    <name type="common">White-rot fungus</name>
    <name type="synonym">Peniophora gigantea</name>
    <dbReference type="NCBI Taxonomy" id="745531"/>
    <lineage>
        <taxon>Eukaryota</taxon>
        <taxon>Fungi</taxon>
        <taxon>Dikarya</taxon>
        <taxon>Basidiomycota</taxon>
        <taxon>Agaricomycotina</taxon>
        <taxon>Agaricomycetes</taxon>
        <taxon>Polyporales</taxon>
        <taxon>Phanerochaetaceae</taxon>
        <taxon>Phlebiopsis</taxon>
    </lineage>
</organism>
<dbReference type="Pfam" id="PF10336">
    <property type="entry name" value="DUF2420"/>
    <property type="match status" value="1"/>
</dbReference>
<feature type="compositionally biased region" description="Acidic residues" evidence="1">
    <location>
        <begin position="597"/>
        <end position="619"/>
    </location>
</feature>
<name>A0A0C3PQC1_PHLG1</name>
<feature type="compositionally biased region" description="Acidic residues" evidence="1">
    <location>
        <begin position="705"/>
        <end position="723"/>
    </location>
</feature>
<feature type="compositionally biased region" description="Acidic residues" evidence="1">
    <location>
        <begin position="732"/>
        <end position="752"/>
    </location>
</feature>
<protein>
    <submittedName>
        <fullName evidence="2">Uncharacterized protein</fullName>
    </submittedName>
</protein>
<feature type="compositionally biased region" description="Acidic residues" evidence="1">
    <location>
        <begin position="643"/>
        <end position="652"/>
    </location>
</feature>
<feature type="compositionally biased region" description="Basic and acidic residues" evidence="1">
    <location>
        <begin position="545"/>
        <end position="555"/>
    </location>
</feature>
<reference evidence="2 3" key="1">
    <citation type="journal article" date="2014" name="PLoS Genet.">
        <title>Analysis of the Phlebiopsis gigantea genome, transcriptome and secretome provides insight into its pioneer colonization strategies of wood.</title>
        <authorList>
            <person name="Hori C."/>
            <person name="Ishida T."/>
            <person name="Igarashi K."/>
            <person name="Samejima M."/>
            <person name="Suzuki H."/>
            <person name="Master E."/>
            <person name="Ferreira P."/>
            <person name="Ruiz-Duenas F.J."/>
            <person name="Held B."/>
            <person name="Canessa P."/>
            <person name="Larrondo L.F."/>
            <person name="Schmoll M."/>
            <person name="Druzhinina I.S."/>
            <person name="Kubicek C.P."/>
            <person name="Gaskell J.A."/>
            <person name="Kersten P."/>
            <person name="St John F."/>
            <person name="Glasner J."/>
            <person name="Sabat G."/>
            <person name="Splinter BonDurant S."/>
            <person name="Syed K."/>
            <person name="Yadav J."/>
            <person name="Mgbeahuruike A.C."/>
            <person name="Kovalchuk A."/>
            <person name="Asiegbu F.O."/>
            <person name="Lackner G."/>
            <person name="Hoffmeister D."/>
            <person name="Rencoret J."/>
            <person name="Gutierrez A."/>
            <person name="Sun H."/>
            <person name="Lindquist E."/>
            <person name="Barry K."/>
            <person name="Riley R."/>
            <person name="Grigoriev I.V."/>
            <person name="Henrissat B."/>
            <person name="Kues U."/>
            <person name="Berka R.M."/>
            <person name="Martinez A.T."/>
            <person name="Covert S.F."/>
            <person name="Blanchette R.A."/>
            <person name="Cullen D."/>
        </authorList>
    </citation>
    <scope>NUCLEOTIDE SEQUENCE [LARGE SCALE GENOMIC DNA]</scope>
    <source>
        <strain evidence="2 3">11061_1 CR5-6</strain>
    </source>
</reference>
<evidence type="ECO:0000313" key="3">
    <source>
        <dbReference type="Proteomes" id="UP000053257"/>
    </source>
</evidence>
<keyword evidence="3" id="KW-1185">Reference proteome</keyword>
<feature type="region of interest" description="Disordered" evidence="1">
    <location>
        <begin position="481"/>
        <end position="808"/>
    </location>
</feature>
<feature type="compositionally biased region" description="Acidic residues" evidence="1">
    <location>
        <begin position="687"/>
        <end position="697"/>
    </location>
</feature>
<dbReference type="EMBL" id="KN840468">
    <property type="protein sequence ID" value="KIP09268.1"/>
    <property type="molecule type" value="Genomic_DNA"/>
</dbReference>
<accession>A0A0C3PQC1</accession>
<dbReference type="HOGENOM" id="CLU_017165_0_0_1"/>
<dbReference type="AlphaFoldDB" id="A0A0C3PQC1"/>
<dbReference type="Proteomes" id="UP000053257">
    <property type="component" value="Unassembled WGS sequence"/>
</dbReference>
<feature type="compositionally biased region" description="Low complexity" evidence="1">
    <location>
        <begin position="206"/>
        <end position="216"/>
    </location>
</feature>
<dbReference type="OrthoDB" id="2507795at2759"/>
<feature type="region of interest" description="Disordered" evidence="1">
    <location>
        <begin position="198"/>
        <end position="303"/>
    </location>
</feature>
<evidence type="ECO:0000256" key="1">
    <source>
        <dbReference type="SAM" id="MobiDB-lite"/>
    </source>
</evidence>
<proteinExistence type="predicted"/>
<feature type="region of interest" description="Disordered" evidence="1">
    <location>
        <begin position="137"/>
        <end position="186"/>
    </location>
</feature>
<sequence length="808" mass="87484">MSNTTILEMPDAQMLDYSVDSDFTMHATGHHPEWLSVEATMSDDSIFHREYSETVEIEMEQNDEDEITEYEMADGEESYGQDVSVELEDVDFADPSSMTSPQHISTINSPLVVDVASPQPVSAEALLLLPPAVHSDLLPSPHDGPGPSDVYPVHSTEVPPADAFTSAPLTTVSSREPLPSSISLLSEPDHIHRESLTHVEDGLAWSSTPVTTTSTTAEQSEIQPPLPEGNEPGVEITSDGIEGNQVSQPGLTHVEDSPAAVSDRYADNAEESVAQDASAEPTEEQPQDESSGSDPHEISDGVYIDPPPAVLLSIVSSSERVDYCLFNQPQPRSGSQSPNAYASSSTTADLVLLLSQRPTLYYEPLNSVFEAFHQEETIANISELADGELVLEAPDLNLRILEENIHTAEVTLHELNVLHDGIDLAGPLRLQLSAVPRFITRYHALREQVAQLTLIAGLGDEPHAHEAIGLEHVPLESELSIAQSDDPSGASAAANENGVQEATEVLDEGSAEAPPSEVLDGEYTVDASSSQEQQVHSDPLPNVEETEKHDEHRAEDEAESAPVKYDTEHPIEEAVESLDADEGQQIPDAGEGGDYTEYPDEPQDDDDDFGEPLPEELSDREEASNLQHDIPQDIHEDAFGEVNEADAGEEDSAVPNASDVELCSSHPEDSSGLADGVDPQEPAEYPEATDEALDEPVPDVSVNEPDVDPEEFGNFEDFEDETDTQAHQDVSLDGETEEWGEYDDDDADDENTLEAPAHVEGTSPLSNQSSETLSTLSKRSRDEGEEDDEHAIIGNPPGSPDNKRLRVQ</sequence>
<dbReference type="InterPro" id="IPR018822">
    <property type="entry name" value="UPF0646"/>
</dbReference>
<gene>
    <name evidence="2" type="ORF">PHLGIDRAFT_18672</name>
</gene>